<dbReference type="Proteomes" id="UP000274350">
    <property type="component" value="Chromosome"/>
</dbReference>
<evidence type="ECO:0000256" key="2">
    <source>
        <dbReference type="ARBA" id="ARBA00008133"/>
    </source>
</evidence>
<protein>
    <recommendedName>
        <fullName evidence="7 9">Uroporphyrinogen-III synthase</fullName>
        <ecNumber evidence="3 9">4.2.1.75</ecNumber>
    </recommendedName>
</protein>
<evidence type="ECO:0000313" key="12">
    <source>
        <dbReference type="Proteomes" id="UP000274350"/>
    </source>
</evidence>
<gene>
    <name evidence="11" type="ORF">EJG51_001625</name>
</gene>
<dbReference type="SUPFAM" id="SSF69618">
    <property type="entry name" value="HemD-like"/>
    <property type="match status" value="1"/>
</dbReference>
<evidence type="ECO:0000256" key="7">
    <source>
        <dbReference type="ARBA" id="ARBA00040167"/>
    </source>
</evidence>
<dbReference type="GO" id="GO:0004852">
    <property type="term" value="F:uroporphyrinogen-III synthase activity"/>
    <property type="evidence" value="ECO:0007669"/>
    <property type="project" value="UniProtKB-UniRule"/>
</dbReference>
<evidence type="ECO:0000259" key="10">
    <source>
        <dbReference type="Pfam" id="PF02602"/>
    </source>
</evidence>
<dbReference type="GO" id="GO:0006780">
    <property type="term" value="P:uroporphyrinogen III biosynthetic process"/>
    <property type="evidence" value="ECO:0007669"/>
    <property type="project" value="UniProtKB-UniRule"/>
</dbReference>
<feature type="domain" description="Tetrapyrrole biosynthesis uroporphyrinogen III synthase" evidence="10">
    <location>
        <begin position="17"/>
        <end position="238"/>
    </location>
</feature>
<evidence type="ECO:0000256" key="8">
    <source>
        <dbReference type="ARBA" id="ARBA00048617"/>
    </source>
</evidence>
<comment type="function">
    <text evidence="6 9">Catalyzes cyclization of the linear tetrapyrrole, hydroxymethylbilane, to the macrocyclic uroporphyrinogen III.</text>
</comment>
<dbReference type="EMBL" id="CP051152">
    <property type="protein sequence ID" value="QJQ04765.1"/>
    <property type="molecule type" value="Genomic_DNA"/>
</dbReference>
<proteinExistence type="inferred from homology"/>
<comment type="pathway">
    <text evidence="1 9">Porphyrin-containing compound metabolism; protoporphyrin-IX biosynthesis; coproporphyrinogen-III from 5-aminolevulinate: step 3/4.</text>
</comment>
<evidence type="ECO:0000256" key="5">
    <source>
        <dbReference type="ARBA" id="ARBA00023244"/>
    </source>
</evidence>
<sequence length="257" mass="27966">MQKKSVIITRPLAQAGEFARRVEAIGRHPEIFPLLEIHALVDNSALEAVLSQLSGFALVAFVSPNAIDAVFRHIHEWPVQVPIAVMGAGSRAALAAHGVTDTSYVIISPSNPDRTDSETLLDDLNLEQLSGKQVLIVRGQSGRELLGDALRARSIGVTQIAAYRRDAPALSEQVRQKFSKLLVQDNDWVVTSTEALKTMLSWAGQVGMPDGVAKMQRQHIIVPHVRIAENAKLFGFQTITLTGSGDERLLVALQSQL</sequence>
<evidence type="ECO:0000256" key="6">
    <source>
        <dbReference type="ARBA" id="ARBA00037589"/>
    </source>
</evidence>
<name>A0A6M4A0P0_9BURK</name>
<comment type="catalytic activity">
    <reaction evidence="8 9">
        <text>hydroxymethylbilane = uroporphyrinogen III + H2O</text>
        <dbReference type="Rhea" id="RHEA:18965"/>
        <dbReference type="ChEBI" id="CHEBI:15377"/>
        <dbReference type="ChEBI" id="CHEBI:57308"/>
        <dbReference type="ChEBI" id="CHEBI:57845"/>
        <dbReference type="EC" id="4.2.1.75"/>
    </reaction>
</comment>
<keyword evidence="5 9" id="KW-0627">Porphyrin biosynthesis</keyword>
<dbReference type="PANTHER" id="PTHR38042">
    <property type="entry name" value="UROPORPHYRINOGEN-III SYNTHASE, CHLOROPLASTIC"/>
    <property type="match status" value="1"/>
</dbReference>
<accession>A0A6M4A0P0</accession>
<dbReference type="GO" id="GO:0006782">
    <property type="term" value="P:protoporphyrinogen IX biosynthetic process"/>
    <property type="evidence" value="ECO:0007669"/>
    <property type="project" value="UniProtKB-UniRule"/>
</dbReference>
<keyword evidence="12" id="KW-1185">Reference proteome</keyword>
<comment type="similarity">
    <text evidence="2 9">Belongs to the uroporphyrinogen-III synthase family.</text>
</comment>
<reference evidence="11 12" key="1">
    <citation type="journal article" date="2019" name="Int. J. Syst. Evol. Microbiol.">
        <title>Undibacterium piscinae sp. nov., isolated from Korean shiner intestine.</title>
        <authorList>
            <person name="Lee S.Y."/>
            <person name="Kang W."/>
            <person name="Kim P.S."/>
            <person name="Kim H.S."/>
            <person name="Sung H."/>
            <person name="Shin N.R."/>
            <person name="Whon T.W."/>
            <person name="Yun J.H."/>
            <person name="Lee J.Y."/>
            <person name="Lee J.Y."/>
            <person name="Jung M.J."/>
            <person name="Jeong Y.S."/>
            <person name="Tak E.J."/>
            <person name="Han J.E."/>
            <person name="Hyun D.W."/>
            <person name="Kang M.S."/>
            <person name="Lee K.E."/>
            <person name="Lee B.H."/>
            <person name="Bae J.W."/>
        </authorList>
    </citation>
    <scope>NUCLEOTIDE SEQUENCE [LARGE SCALE GENOMIC DNA]</scope>
    <source>
        <strain evidence="11 12">S11R28</strain>
    </source>
</reference>
<evidence type="ECO:0000256" key="9">
    <source>
        <dbReference type="RuleBase" id="RU366031"/>
    </source>
</evidence>
<dbReference type="InterPro" id="IPR039793">
    <property type="entry name" value="UROS/Hem4"/>
</dbReference>
<dbReference type="EC" id="4.2.1.75" evidence="3 9"/>
<dbReference type="AlphaFoldDB" id="A0A6M4A0P0"/>
<organism evidence="11 12">
    <name type="scientific">Undibacterium piscinae</name>
    <dbReference type="NCBI Taxonomy" id="2495591"/>
    <lineage>
        <taxon>Bacteria</taxon>
        <taxon>Pseudomonadati</taxon>
        <taxon>Pseudomonadota</taxon>
        <taxon>Betaproteobacteria</taxon>
        <taxon>Burkholderiales</taxon>
        <taxon>Oxalobacteraceae</taxon>
        <taxon>Undibacterium</taxon>
    </lineage>
</organism>
<evidence type="ECO:0000313" key="11">
    <source>
        <dbReference type="EMBL" id="QJQ04765.1"/>
    </source>
</evidence>
<evidence type="ECO:0000256" key="4">
    <source>
        <dbReference type="ARBA" id="ARBA00023239"/>
    </source>
</evidence>
<evidence type="ECO:0000256" key="3">
    <source>
        <dbReference type="ARBA" id="ARBA00013109"/>
    </source>
</evidence>
<keyword evidence="4 9" id="KW-0456">Lyase</keyword>
<dbReference type="KEGG" id="upi:EJG51_001625"/>
<dbReference type="Pfam" id="PF02602">
    <property type="entry name" value="HEM4"/>
    <property type="match status" value="1"/>
</dbReference>
<dbReference type="InterPro" id="IPR003754">
    <property type="entry name" value="4pyrrol_synth_uPrphyn_synth"/>
</dbReference>
<evidence type="ECO:0000256" key="1">
    <source>
        <dbReference type="ARBA" id="ARBA00004772"/>
    </source>
</evidence>
<dbReference type="PANTHER" id="PTHR38042:SF1">
    <property type="entry name" value="UROPORPHYRINOGEN-III SYNTHASE, CHLOROPLASTIC"/>
    <property type="match status" value="1"/>
</dbReference>
<dbReference type="OrthoDB" id="9787650at2"/>
<dbReference type="UniPathway" id="UPA00251">
    <property type="reaction ID" value="UER00320"/>
</dbReference>
<dbReference type="CDD" id="cd06578">
    <property type="entry name" value="HemD"/>
    <property type="match status" value="1"/>
</dbReference>
<dbReference type="Gene3D" id="3.40.50.10090">
    <property type="match status" value="2"/>
</dbReference>
<dbReference type="InterPro" id="IPR036108">
    <property type="entry name" value="4pyrrol_syn_uPrphyn_synt_sf"/>
</dbReference>